<dbReference type="SUPFAM" id="SSF55729">
    <property type="entry name" value="Acyl-CoA N-acyltransferases (Nat)"/>
    <property type="match status" value="1"/>
</dbReference>
<dbReference type="InterPro" id="IPR007471">
    <property type="entry name" value="N-end_Aminoacyl_Trfase_N"/>
</dbReference>
<dbReference type="InterPro" id="IPR016181">
    <property type="entry name" value="Acyl_CoA_acyltransferase"/>
</dbReference>
<name>A0A5B9PAZ3_9BACT</name>
<dbReference type="GO" id="GO:0071596">
    <property type="term" value="P:ubiquitin-dependent protein catabolic process via the N-end rule pathway"/>
    <property type="evidence" value="ECO:0007669"/>
    <property type="project" value="InterPro"/>
</dbReference>
<dbReference type="EMBL" id="CP042912">
    <property type="protein sequence ID" value="QEG22679.1"/>
    <property type="molecule type" value="Genomic_DNA"/>
</dbReference>
<dbReference type="Pfam" id="PF04377">
    <property type="entry name" value="ATE_C"/>
    <property type="match status" value="1"/>
</dbReference>
<comment type="subcellular location">
    <subcellularLocation>
        <location evidence="4">Cytoplasm</location>
    </subcellularLocation>
</comment>
<feature type="domain" description="N-end aminoacyl transferase N-terminal" evidence="5">
    <location>
        <begin position="19"/>
        <end position="88"/>
    </location>
</feature>
<dbReference type="PANTHER" id="PTHR21367:SF1">
    <property type="entry name" value="ARGINYL-TRNA--PROTEIN TRANSFERASE 1"/>
    <property type="match status" value="1"/>
</dbReference>
<keyword evidence="1 4" id="KW-0963">Cytoplasm</keyword>
<dbReference type="STRING" id="980251.GCA_001642875_02602"/>
<keyword evidence="2 4" id="KW-0808">Transferase</keyword>
<comment type="catalytic activity">
    <reaction evidence="4">
        <text>N-terminal L-glutamyl-[protein] + L-leucyl-tRNA(Leu) = N-terminal L-leucyl-L-glutamyl-[protein] + tRNA(Leu) + H(+)</text>
        <dbReference type="Rhea" id="RHEA:50412"/>
        <dbReference type="Rhea" id="RHEA-COMP:9613"/>
        <dbReference type="Rhea" id="RHEA-COMP:9622"/>
        <dbReference type="Rhea" id="RHEA-COMP:12664"/>
        <dbReference type="Rhea" id="RHEA-COMP:12668"/>
        <dbReference type="ChEBI" id="CHEBI:15378"/>
        <dbReference type="ChEBI" id="CHEBI:64721"/>
        <dbReference type="ChEBI" id="CHEBI:78442"/>
        <dbReference type="ChEBI" id="CHEBI:78494"/>
        <dbReference type="ChEBI" id="CHEBI:133041"/>
        <dbReference type="EC" id="2.3.2.29"/>
    </reaction>
</comment>
<dbReference type="PANTHER" id="PTHR21367">
    <property type="entry name" value="ARGININE-TRNA-PROTEIN TRANSFERASE 1"/>
    <property type="match status" value="1"/>
</dbReference>
<comment type="catalytic activity">
    <reaction evidence="4">
        <text>N-terminal L-aspartyl-[protein] + L-leucyl-tRNA(Leu) = N-terminal L-leucyl-L-aspartyl-[protein] + tRNA(Leu) + H(+)</text>
        <dbReference type="Rhea" id="RHEA:50420"/>
        <dbReference type="Rhea" id="RHEA-COMP:9613"/>
        <dbReference type="Rhea" id="RHEA-COMP:9622"/>
        <dbReference type="Rhea" id="RHEA-COMP:12669"/>
        <dbReference type="Rhea" id="RHEA-COMP:12674"/>
        <dbReference type="ChEBI" id="CHEBI:15378"/>
        <dbReference type="ChEBI" id="CHEBI:64720"/>
        <dbReference type="ChEBI" id="CHEBI:78442"/>
        <dbReference type="ChEBI" id="CHEBI:78494"/>
        <dbReference type="ChEBI" id="CHEBI:133042"/>
        <dbReference type="EC" id="2.3.2.29"/>
    </reaction>
</comment>
<evidence type="ECO:0000313" key="7">
    <source>
        <dbReference type="EMBL" id="QEG22679.1"/>
    </source>
</evidence>
<dbReference type="KEGG" id="mff:MFFC18_25620"/>
<sequence>MGTAKSEFSDIVIIDETEPCPYLDGETARMPLCMPLVKISPHQTDLRLKHGYRRTGEFLYQTNCPNCSACESIRIDVEAFTFSRNARRVLSRGNGKFTQTIGELQADTERVSLFNKHRRARGLAKRDTDIDSEEYIWGFVRSCLDSFEIAYHDNGKLVAVAICDAGKNSLSAVYTYYDPDYAKDSLGTYSVLKQIQLCAARRMEHLYLGYYVEGSPHMVYKSRFRPHERLIEGEWVRFE</sequence>
<dbReference type="HAMAP" id="MF_00689">
    <property type="entry name" value="Bpt"/>
    <property type="match status" value="1"/>
</dbReference>
<dbReference type="NCBIfam" id="NF002346">
    <property type="entry name" value="PRK01305.2-3"/>
    <property type="match status" value="1"/>
</dbReference>
<dbReference type="EC" id="2.3.2.29" evidence="4"/>
<organism evidence="7 8">
    <name type="scientific">Mariniblastus fucicola</name>
    <dbReference type="NCBI Taxonomy" id="980251"/>
    <lineage>
        <taxon>Bacteria</taxon>
        <taxon>Pseudomonadati</taxon>
        <taxon>Planctomycetota</taxon>
        <taxon>Planctomycetia</taxon>
        <taxon>Pirellulales</taxon>
        <taxon>Pirellulaceae</taxon>
        <taxon>Mariniblastus</taxon>
    </lineage>
</organism>
<feature type="domain" description="N-end rule aminoacyl transferase C-terminal" evidence="6">
    <location>
        <begin position="109"/>
        <end position="230"/>
    </location>
</feature>
<evidence type="ECO:0000259" key="6">
    <source>
        <dbReference type="Pfam" id="PF04377"/>
    </source>
</evidence>
<comment type="similarity">
    <text evidence="4">Belongs to the R-transferase family. Bpt subfamily.</text>
</comment>
<dbReference type="GO" id="GO:0008914">
    <property type="term" value="F:leucyl-tRNA--protein transferase activity"/>
    <property type="evidence" value="ECO:0007669"/>
    <property type="project" value="UniProtKB-UniRule"/>
</dbReference>
<dbReference type="InterPro" id="IPR007472">
    <property type="entry name" value="N-end_Aminoacyl_Trfase_C"/>
</dbReference>
<keyword evidence="3 4" id="KW-0012">Acyltransferase</keyword>
<evidence type="ECO:0000256" key="1">
    <source>
        <dbReference type="ARBA" id="ARBA00022490"/>
    </source>
</evidence>
<dbReference type="InterPro" id="IPR017138">
    <property type="entry name" value="Asp_Glu_LeuTrfase"/>
</dbReference>
<dbReference type="PIRSF" id="PIRSF037208">
    <property type="entry name" value="ATE_pro_prd"/>
    <property type="match status" value="1"/>
</dbReference>
<dbReference type="Pfam" id="PF04376">
    <property type="entry name" value="ATE_N"/>
    <property type="match status" value="1"/>
</dbReference>
<comment type="function">
    <text evidence="4">Functions in the N-end rule pathway of protein degradation where it conjugates Leu from its aminoacyl-tRNA to the N-termini of proteins containing an N-terminal aspartate or glutamate.</text>
</comment>
<dbReference type="GO" id="GO:0005737">
    <property type="term" value="C:cytoplasm"/>
    <property type="evidence" value="ECO:0007669"/>
    <property type="project" value="UniProtKB-SubCell"/>
</dbReference>
<dbReference type="GO" id="GO:0004057">
    <property type="term" value="F:arginyl-tRNA--protein transferase activity"/>
    <property type="evidence" value="ECO:0007669"/>
    <property type="project" value="InterPro"/>
</dbReference>
<keyword evidence="8" id="KW-1185">Reference proteome</keyword>
<accession>A0A5B9PAZ3</accession>
<evidence type="ECO:0000313" key="8">
    <source>
        <dbReference type="Proteomes" id="UP000322214"/>
    </source>
</evidence>
<gene>
    <name evidence="4" type="primary">bpt</name>
    <name evidence="7" type="ORF">MFFC18_25620</name>
</gene>
<dbReference type="RefSeq" id="WP_075085031.1">
    <property type="nucleotide sequence ID" value="NZ_CP042912.1"/>
</dbReference>
<protein>
    <recommendedName>
        <fullName evidence="4">Aspartate/glutamate leucyltransferase</fullName>
        <ecNumber evidence="4">2.3.2.29</ecNumber>
    </recommendedName>
</protein>
<dbReference type="Proteomes" id="UP000322214">
    <property type="component" value="Chromosome"/>
</dbReference>
<proteinExistence type="inferred from homology"/>
<dbReference type="InterPro" id="IPR030700">
    <property type="entry name" value="N-end_Aminoacyl_Trfase"/>
</dbReference>
<evidence type="ECO:0000259" key="5">
    <source>
        <dbReference type="Pfam" id="PF04376"/>
    </source>
</evidence>
<evidence type="ECO:0000256" key="3">
    <source>
        <dbReference type="ARBA" id="ARBA00023315"/>
    </source>
</evidence>
<evidence type="ECO:0000256" key="2">
    <source>
        <dbReference type="ARBA" id="ARBA00022679"/>
    </source>
</evidence>
<dbReference type="OrthoDB" id="9782022at2"/>
<evidence type="ECO:0000256" key="4">
    <source>
        <dbReference type="HAMAP-Rule" id="MF_00689"/>
    </source>
</evidence>
<dbReference type="AlphaFoldDB" id="A0A5B9PAZ3"/>
<reference evidence="7 8" key="1">
    <citation type="submission" date="2019-08" db="EMBL/GenBank/DDBJ databases">
        <title>Deep-cultivation of Planctomycetes and their phenomic and genomic characterization uncovers novel biology.</title>
        <authorList>
            <person name="Wiegand S."/>
            <person name="Jogler M."/>
            <person name="Boedeker C."/>
            <person name="Pinto D."/>
            <person name="Vollmers J."/>
            <person name="Rivas-Marin E."/>
            <person name="Kohn T."/>
            <person name="Peeters S.H."/>
            <person name="Heuer A."/>
            <person name="Rast P."/>
            <person name="Oberbeckmann S."/>
            <person name="Bunk B."/>
            <person name="Jeske O."/>
            <person name="Meyerdierks A."/>
            <person name="Storesund J.E."/>
            <person name="Kallscheuer N."/>
            <person name="Luecker S."/>
            <person name="Lage O.M."/>
            <person name="Pohl T."/>
            <person name="Merkel B.J."/>
            <person name="Hornburger P."/>
            <person name="Mueller R.-W."/>
            <person name="Bruemmer F."/>
            <person name="Labrenz M."/>
            <person name="Spormann A.M."/>
            <person name="Op den Camp H."/>
            <person name="Overmann J."/>
            <person name="Amann R."/>
            <person name="Jetten M.S.M."/>
            <person name="Mascher T."/>
            <person name="Medema M.H."/>
            <person name="Devos D.P."/>
            <person name="Kaster A.-K."/>
            <person name="Ovreas L."/>
            <person name="Rohde M."/>
            <person name="Galperin M.Y."/>
            <person name="Jogler C."/>
        </authorList>
    </citation>
    <scope>NUCLEOTIDE SEQUENCE [LARGE SCALE GENOMIC DNA]</scope>
    <source>
        <strain evidence="7 8">FC18</strain>
    </source>
</reference>